<keyword evidence="1" id="KW-0134">Cell wall</keyword>
<organism evidence="8 9">
    <name type="scientific">Streptomyces cavourensis</name>
    <dbReference type="NCBI Taxonomy" id="67258"/>
    <lineage>
        <taxon>Bacteria</taxon>
        <taxon>Bacillati</taxon>
        <taxon>Actinomycetota</taxon>
        <taxon>Actinomycetes</taxon>
        <taxon>Kitasatosporales</taxon>
        <taxon>Streptomycetaceae</taxon>
        <taxon>Streptomyces</taxon>
    </lineage>
</organism>
<sequence length="223" mass="22515">MTIPRRSWRGAGALVAAAVVGLTGGIISAGPAAAHIPAWAVTCSEVTVDLKYYTPNVPNTVAVSVDGKELLPTKEFGTAFSTKLTLPDHSEPVTVRLVVKDAGKGGTHSIDETRTAEPCEGKPTPTPTETEPSPTPTEPTPAEPTPSESTPSETPGTETPEPSATPGGEPSESSPAVPAPSPGSPDLAETGSSSTTPVIGAAALAVLLAGGGILWAVRKRRTA</sequence>
<evidence type="ECO:0000256" key="3">
    <source>
        <dbReference type="ARBA" id="ARBA00022729"/>
    </source>
</evidence>
<evidence type="ECO:0000313" key="9">
    <source>
        <dbReference type="Proteomes" id="UP001058236"/>
    </source>
</evidence>
<feature type="compositionally biased region" description="Basic and acidic residues" evidence="5">
    <location>
        <begin position="104"/>
        <end position="120"/>
    </location>
</feature>
<dbReference type="GeneID" id="97762672"/>
<feature type="domain" description="Gram-positive cocci surface proteins LPxTG" evidence="7">
    <location>
        <begin position="187"/>
        <end position="223"/>
    </location>
</feature>
<evidence type="ECO:0000259" key="7">
    <source>
        <dbReference type="PROSITE" id="PS50847"/>
    </source>
</evidence>
<gene>
    <name evidence="8" type="ORF">NLU04_16220</name>
</gene>
<protein>
    <submittedName>
        <fullName evidence="8">LPXTG cell wall anchor domain-containing protein</fullName>
    </submittedName>
</protein>
<evidence type="ECO:0000256" key="2">
    <source>
        <dbReference type="ARBA" id="ARBA00022525"/>
    </source>
</evidence>
<accession>A0ABY5F894</accession>
<feature type="compositionally biased region" description="Pro residues" evidence="5">
    <location>
        <begin position="133"/>
        <end position="144"/>
    </location>
</feature>
<keyword evidence="2" id="KW-0964">Secreted</keyword>
<feature type="region of interest" description="Disordered" evidence="5">
    <location>
        <begin position="104"/>
        <end position="195"/>
    </location>
</feature>
<keyword evidence="6" id="KW-0472">Membrane</keyword>
<keyword evidence="6" id="KW-1133">Transmembrane helix</keyword>
<evidence type="ECO:0000256" key="6">
    <source>
        <dbReference type="SAM" id="Phobius"/>
    </source>
</evidence>
<keyword evidence="6" id="KW-0812">Transmembrane</keyword>
<keyword evidence="4" id="KW-0572">Peptidoglycan-anchor</keyword>
<keyword evidence="3" id="KW-0732">Signal</keyword>
<dbReference type="RefSeq" id="WP_162824012.1">
    <property type="nucleotide sequence ID" value="NZ_BMSP01000010.1"/>
</dbReference>
<feature type="transmembrane region" description="Helical" evidence="6">
    <location>
        <begin position="198"/>
        <end position="217"/>
    </location>
</feature>
<dbReference type="InterPro" id="IPR019931">
    <property type="entry name" value="LPXTG_anchor"/>
</dbReference>
<dbReference type="NCBIfam" id="TIGR01167">
    <property type="entry name" value="LPXTG_anchor"/>
    <property type="match status" value="1"/>
</dbReference>
<proteinExistence type="predicted"/>
<dbReference type="PROSITE" id="PS50847">
    <property type="entry name" value="GRAM_POS_ANCHORING"/>
    <property type="match status" value="1"/>
</dbReference>
<evidence type="ECO:0000256" key="1">
    <source>
        <dbReference type="ARBA" id="ARBA00022512"/>
    </source>
</evidence>
<evidence type="ECO:0000313" key="8">
    <source>
        <dbReference type="EMBL" id="UTR79904.1"/>
    </source>
</evidence>
<dbReference type="NCBIfam" id="NF041528">
    <property type="entry name" value="strep_LAETG"/>
    <property type="match status" value="1"/>
</dbReference>
<feature type="compositionally biased region" description="Low complexity" evidence="5">
    <location>
        <begin position="145"/>
        <end position="176"/>
    </location>
</feature>
<reference evidence="8" key="1">
    <citation type="submission" date="2022-07" db="EMBL/GenBank/DDBJ databases">
        <title>Genomic of Streptomyces cavourensis F2.</title>
        <authorList>
            <person name="Hu S."/>
            <person name="Liang W."/>
        </authorList>
    </citation>
    <scope>NUCLEOTIDE SEQUENCE</scope>
    <source>
        <strain evidence="8">F2</strain>
    </source>
</reference>
<keyword evidence="9" id="KW-1185">Reference proteome</keyword>
<dbReference type="EMBL" id="CP101397">
    <property type="protein sequence ID" value="UTR79904.1"/>
    <property type="molecule type" value="Genomic_DNA"/>
</dbReference>
<evidence type="ECO:0000256" key="5">
    <source>
        <dbReference type="SAM" id="MobiDB-lite"/>
    </source>
</evidence>
<evidence type="ECO:0000256" key="4">
    <source>
        <dbReference type="ARBA" id="ARBA00023088"/>
    </source>
</evidence>
<dbReference type="Proteomes" id="UP001058236">
    <property type="component" value="Chromosome"/>
</dbReference>
<name>A0ABY5F894_9ACTN</name>